<feature type="region of interest" description="Disordered" evidence="4">
    <location>
        <begin position="120"/>
        <end position="166"/>
    </location>
</feature>
<dbReference type="GO" id="GO:0005634">
    <property type="term" value="C:nucleus"/>
    <property type="evidence" value="ECO:0007669"/>
    <property type="project" value="UniProtKB-SubCell"/>
</dbReference>
<reference evidence="6 7" key="1">
    <citation type="journal article" date="2010" name="Science">
        <title>Genomic analysis of organismal complexity in the multicellular green alga Volvox carteri.</title>
        <authorList>
            <person name="Prochnik S.E."/>
            <person name="Umen J."/>
            <person name="Nedelcu A.M."/>
            <person name="Hallmann A."/>
            <person name="Miller S.M."/>
            <person name="Nishii I."/>
            <person name="Ferris P."/>
            <person name="Kuo A."/>
            <person name="Mitros T."/>
            <person name="Fritz-Laylin L.K."/>
            <person name="Hellsten U."/>
            <person name="Chapman J."/>
            <person name="Simakov O."/>
            <person name="Rensing S.A."/>
            <person name="Terry A."/>
            <person name="Pangilinan J."/>
            <person name="Kapitonov V."/>
            <person name="Jurka J."/>
            <person name="Salamov A."/>
            <person name="Shapiro H."/>
            <person name="Schmutz J."/>
            <person name="Grimwood J."/>
            <person name="Lindquist E."/>
            <person name="Lucas S."/>
            <person name="Grigoriev I.V."/>
            <person name="Schmitt R."/>
            <person name="Kirk D."/>
            <person name="Rokhsar D.S."/>
        </authorList>
    </citation>
    <scope>NUCLEOTIDE SEQUENCE [LARGE SCALE GENOMIC DNA]</scope>
    <source>
        <strain evidence="7">f. Nagariensis / Eve</strain>
    </source>
</reference>
<dbReference type="STRING" id="3068.D8TVI4"/>
<dbReference type="KEGG" id="vcn:VOLCADRAFT_90708"/>
<evidence type="ECO:0000313" key="6">
    <source>
        <dbReference type="EMBL" id="EFJ48464.1"/>
    </source>
</evidence>
<feature type="domain" description="CCT" evidence="5">
    <location>
        <begin position="420"/>
        <end position="462"/>
    </location>
</feature>
<keyword evidence="2 3" id="KW-0539">Nucleus</keyword>
<sequence>MDSVITNWLTHSPRSVPNVGEDLSCVDQWLNHGVPDLAPDFGEDEIARSVEEFTGQEFFNDSPLPFLLLEQQGNMPPVTGLSAPPRQYANQMGTTGTKARVRPALESVPECAPSPCAPLPIPPAADIPPPSLIGPDRVDSADSWPSAPSPAPGASPGASSAHFLSRSPSKADAVTAAYCAPASKAPAMQVPIDAAPSHVDGGTELVSGALRGGNTGGAVAGVLRHVPSTGTLSVLMNNTLSFIEREGTDESTQQQQQAHEGASMGVAVASAAPALPPSCALGSVSAGFLLQVAQPADMFGMAAHLYPSATPFSPAPYPLGFAMPLPPSNMLAGPVVDVGAEDAAAAAGASATCTAGMPAVSPGSAGAAVAIGVNGSKLRKSQSALELGAWRSTSLELRADAAEVAATGQKLIGRLTPEERMQRILRYRSKRNNRNFNREIKYQCRKTLADSRPRVGGRFARNDDPNSVMPHQTKKALRMKHQGTAGCDSKQGVDTPTTFDIQQLRQQRPQLRAAQPASSSTTTSSAAAQGVYVHLGVAPGAAPAATLQEPAGAGGGFGGAAPQLAAAAPSTQVNAESDSKAAGMAEAPYMMEAPQRMDSPSIDALWTHLEPGLDAVAGAACMAVDG</sequence>
<evidence type="ECO:0000256" key="3">
    <source>
        <dbReference type="PROSITE-ProRule" id="PRU00357"/>
    </source>
</evidence>
<dbReference type="RefSeq" id="XP_002950263.1">
    <property type="nucleotide sequence ID" value="XM_002950217.1"/>
</dbReference>
<dbReference type="PANTHER" id="PTHR31319">
    <property type="entry name" value="ZINC FINGER PROTEIN CONSTANS-LIKE 4"/>
    <property type="match status" value="1"/>
</dbReference>
<keyword evidence="7" id="KW-1185">Reference proteome</keyword>
<dbReference type="PROSITE" id="PS51017">
    <property type="entry name" value="CCT"/>
    <property type="match status" value="1"/>
</dbReference>
<evidence type="ECO:0000313" key="7">
    <source>
        <dbReference type="Proteomes" id="UP000001058"/>
    </source>
</evidence>
<evidence type="ECO:0000256" key="4">
    <source>
        <dbReference type="SAM" id="MobiDB-lite"/>
    </source>
</evidence>
<feature type="compositionally biased region" description="Pro residues" evidence="4">
    <location>
        <begin position="120"/>
        <end position="132"/>
    </location>
</feature>
<dbReference type="OrthoDB" id="153872at2759"/>
<dbReference type="Pfam" id="PF06203">
    <property type="entry name" value="CCT"/>
    <property type="match status" value="1"/>
</dbReference>
<protein>
    <recommendedName>
        <fullName evidence="5">CCT domain-containing protein</fullName>
    </recommendedName>
</protein>
<gene>
    <name evidence="6" type="ORF">VOLCADRAFT_90708</name>
</gene>
<proteinExistence type="predicted"/>
<comment type="subcellular location">
    <subcellularLocation>
        <location evidence="1 3">Nucleus</location>
    </subcellularLocation>
</comment>
<dbReference type="InterPro" id="IPR045281">
    <property type="entry name" value="CONSTANS-like"/>
</dbReference>
<organism evidence="7">
    <name type="scientific">Volvox carteri f. nagariensis</name>
    <dbReference type="NCBI Taxonomy" id="3068"/>
    <lineage>
        <taxon>Eukaryota</taxon>
        <taxon>Viridiplantae</taxon>
        <taxon>Chlorophyta</taxon>
        <taxon>core chlorophytes</taxon>
        <taxon>Chlorophyceae</taxon>
        <taxon>CS clade</taxon>
        <taxon>Chlamydomonadales</taxon>
        <taxon>Volvocaceae</taxon>
        <taxon>Volvox</taxon>
    </lineage>
</organism>
<evidence type="ECO:0000256" key="2">
    <source>
        <dbReference type="ARBA" id="ARBA00023242"/>
    </source>
</evidence>
<accession>D8TVI4</accession>
<name>D8TVI4_VOLCA</name>
<dbReference type="InParanoid" id="D8TVI4"/>
<dbReference type="Proteomes" id="UP000001058">
    <property type="component" value="Unassembled WGS sequence"/>
</dbReference>
<dbReference type="EMBL" id="GL378339">
    <property type="protein sequence ID" value="EFJ48464.1"/>
    <property type="molecule type" value="Genomic_DNA"/>
</dbReference>
<dbReference type="AlphaFoldDB" id="D8TVI4"/>
<dbReference type="GO" id="GO:0003700">
    <property type="term" value="F:DNA-binding transcription factor activity"/>
    <property type="evidence" value="ECO:0007669"/>
    <property type="project" value="TreeGrafter"/>
</dbReference>
<evidence type="ECO:0000259" key="5">
    <source>
        <dbReference type="PROSITE" id="PS51017"/>
    </source>
</evidence>
<feature type="compositionally biased region" description="Basic residues" evidence="4">
    <location>
        <begin position="472"/>
        <end position="481"/>
    </location>
</feature>
<dbReference type="InterPro" id="IPR010402">
    <property type="entry name" value="CCT_domain"/>
</dbReference>
<dbReference type="GeneID" id="9616668"/>
<evidence type="ECO:0000256" key="1">
    <source>
        <dbReference type="ARBA" id="ARBA00004123"/>
    </source>
</evidence>
<dbReference type="PANTHER" id="PTHR31319:SF114">
    <property type="entry name" value="OS12G0262400 PROTEIN"/>
    <property type="match status" value="1"/>
</dbReference>
<feature type="region of interest" description="Disordered" evidence="4">
    <location>
        <begin position="451"/>
        <end position="495"/>
    </location>
</feature>
<dbReference type="eggNOG" id="ENOG502RZTI">
    <property type="taxonomic scope" value="Eukaryota"/>
</dbReference>